<evidence type="ECO:0000256" key="1">
    <source>
        <dbReference type="ARBA" id="ARBA00005179"/>
    </source>
</evidence>
<evidence type="ECO:0000256" key="3">
    <source>
        <dbReference type="ARBA" id="ARBA00022691"/>
    </source>
</evidence>
<keyword evidence="3" id="KW-0949">S-adenosyl-L-methionine</keyword>
<dbReference type="SUPFAM" id="SSF53335">
    <property type="entry name" value="S-adenosyl-L-methionine-dependent methyltransferases"/>
    <property type="match status" value="1"/>
</dbReference>
<evidence type="ECO:0000313" key="5">
    <source>
        <dbReference type="EMBL" id="KZW01776.1"/>
    </source>
</evidence>
<dbReference type="InterPro" id="IPR051654">
    <property type="entry name" value="Meroterpenoid_MTases"/>
</dbReference>
<keyword evidence="6" id="KW-1185">Reference proteome</keyword>
<proteinExistence type="inferred from homology"/>
<dbReference type="InterPro" id="IPR029063">
    <property type="entry name" value="SAM-dependent_MTases_sf"/>
</dbReference>
<dbReference type="AlphaFoldDB" id="A0A165P809"/>
<protein>
    <recommendedName>
        <fullName evidence="7">Methyltransferase domain-containing protein</fullName>
    </recommendedName>
</protein>
<evidence type="ECO:0008006" key="7">
    <source>
        <dbReference type="Google" id="ProtNLM"/>
    </source>
</evidence>
<sequence length="300" mass="35035">MAVAIKELHTGREVTELDPTAFRPNPDELAFLQKETGIEDRDELVKHVVTTQQEVYRSRPYYCIRQFFFTRLQIARHPEYDYVLSIAKTDKDATFLDLACCVGTDVRKLVADGWPGHHAFATDLHTDYWDFGHKLFRDKDRCQVRFLGGDFFADDVLRIDEPLNTWTLYNLLFWPQTRLANLNDLKGQLRALFSCSFFHLFDLPTQQTLADRVALMLSKKPGSIAFGSHLSCGPGREPGELYGLPWLHNPQSWERLWDREKFECRTEMRRTEEFLGGHPDSGEYKDLGEYYSLVWSVRRK</sequence>
<evidence type="ECO:0000313" key="6">
    <source>
        <dbReference type="Proteomes" id="UP000077266"/>
    </source>
</evidence>
<comment type="similarity">
    <text evidence="4">Belongs to the class I-like SAM-binding methyltransferase superfamily.</text>
</comment>
<dbReference type="GO" id="GO:0016740">
    <property type="term" value="F:transferase activity"/>
    <property type="evidence" value="ECO:0007669"/>
    <property type="project" value="UniProtKB-KW"/>
</dbReference>
<keyword evidence="2" id="KW-0808">Transferase</keyword>
<gene>
    <name evidence="5" type="ORF">EXIGLDRAFT_602645</name>
</gene>
<name>A0A165P809_EXIGL</name>
<dbReference type="InParanoid" id="A0A165P809"/>
<dbReference type="Proteomes" id="UP000077266">
    <property type="component" value="Unassembled WGS sequence"/>
</dbReference>
<dbReference type="PANTHER" id="PTHR35897:SF1">
    <property type="entry name" value="METHYLTRANSFERASE AUSD"/>
    <property type="match status" value="1"/>
</dbReference>
<evidence type="ECO:0000256" key="2">
    <source>
        <dbReference type="ARBA" id="ARBA00022679"/>
    </source>
</evidence>
<dbReference type="Gene3D" id="3.40.50.150">
    <property type="entry name" value="Vaccinia Virus protein VP39"/>
    <property type="match status" value="1"/>
</dbReference>
<organism evidence="5 6">
    <name type="scientific">Exidia glandulosa HHB12029</name>
    <dbReference type="NCBI Taxonomy" id="1314781"/>
    <lineage>
        <taxon>Eukaryota</taxon>
        <taxon>Fungi</taxon>
        <taxon>Dikarya</taxon>
        <taxon>Basidiomycota</taxon>
        <taxon>Agaricomycotina</taxon>
        <taxon>Agaricomycetes</taxon>
        <taxon>Auriculariales</taxon>
        <taxon>Exidiaceae</taxon>
        <taxon>Exidia</taxon>
    </lineage>
</organism>
<evidence type="ECO:0000256" key="4">
    <source>
        <dbReference type="ARBA" id="ARBA00038314"/>
    </source>
</evidence>
<dbReference type="OrthoDB" id="2094832at2759"/>
<reference evidence="5 6" key="1">
    <citation type="journal article" date="2016" name="Mol. Biol. Evol.">
        <title>Comparative Genomics of Early-Diverging Mushroom-Forming Fungi Provides Insights into the Origins of Lignocellulose Decay Capabilities.</title>
        <authorList>
            <person name="Nagy L.G."/>
            <person name="Riley R."/>
            <person name="Tritt A."/>
            <person name="Adam C."/>
            <person name="Daum C."/>
            <person name="Floudas D."/>
            <person name="Sun H."/>
            <person name="Yadav J.S."/>
            <person name="Pangilinan J."/>
            <person name="Larsson K.H."/>
            <person name="Matsuura K."/>
            <person name="Barry K."/>
            <person name="Labutti K."/>
            <person name="Kuo R."/>
            <person name="Ohm R.A."/>
            <person name="Bhattacharya S.S."/>
            <person name="Shirouzu T."/>
            <person name="Yoshinaga Y."/>
            <person name="Martin F.M."/>
            <person name="Grigoriev I.V."/>
            <person name="Hibbett D.S."/>
        </authorList>
    </citation>
    <scope>NUCLEOTIDE SEQUENCE [LARGE SCALE GENOMIC DNA]</scope>
    <source>
        <strain evidence="5 6">HHB12029</strain>
    </source>
</reference>
<dbReference type="STRING" id="1314781.A0A165P809"/>
<accession>A0A165P809</accession>
<dbReference type="EMBL" id="KV425891">
    <property type="protein sequence ID" value="KZW01776.1"/>
    <property type="molecule type" value="Genomic_DNA"/>
</dbReference>
<comment type="pathway">
    <text evidence="1">Secondary metabolite biosynthesis.</text>
</comment>
<dbReference type="PANTHER" id="PTHR35897">
    <property type="entry name" value="METHYLTRANSFERASE AUSD"/>
    <property type="match status" value="1"/>
</dbReference>